<protein>
    <submittedName>
        <fullName evidence="1">Os01g0884350 protein</fullName>
    </submittedName>
</protein>
<dbReference type="EMBL" id="AP014957">
    <property type="protein sequence ID" value="BAS75587.1"/>
    <property type="molecule type" value="Genomic_DNA"/>
</dbReference>
<gene>
    <name evidence="1" type="ordered locus">Os01g0884350</name>
    <name evidence="1" type="ORF">OSNPB_010884350</name>
</gene>
<dbReference type="Gramene" id="Os01t0884350-00">
    <property type="protein sequence ID" value="Os01t0884350-00"/>
    <property type="gene ID" value="Os01g0884350"/>
</dbReference>
<evidence type="ECO:0000313" key="2">
    <source>
        <dbReference type="Proteomes" id="UP000059680"/>
    </source>
</evidence>
<reference evidence="2" key="1">
    <citation type="journal article" date="2005" name="Nature">
        <title>The map-based sequence of the rice genome.</title>
        <authorList>
            <consortium name="International rice genome sequencing project (IRGSP)"/>
            <person name="Matsumoto T."/>
            <person name="Wu J."/>
            <person name="Kanamori H."/>
            <person name="Katayose Y."/>
            <person name="Fujisawa M."/>
            <person name="Namiki N."/>
            <person name="Mizuno H."/>
            <person name="Yamamoto K."/>
            <person name="Antonio B.A."/>
            <person name="Baba T."/>
            <person name="Sakata K."/>
            <person name="Nagamura Y."/>
            <person name="Aoki H."/>
            <person name="Arikawa K."/>
            <person name="Arita K."/>
            <person name="Bito T."/>
            <person name="Chiden Y."/>
            <person name="Fujitsuka N."/>
            <person name="Fukunaka R."/>
            <person name="Hamada M."/>
            <person name="Harada C."/>
            <person name="Hayashi A."/>
            <person name="Hijishita S."/>
            <person name="Honda M."/>
            <person name="Hosokawa S."/>
            <person name="Ichikawa Y."/>
            <person name="Idonuma A."/>
            <person name="Iijima M."/>
            <person name="Ikeda M."/>
            <person name="Ikeno M."/>
            <person name="Ito K."/>
            <person name="Ito S."/>
            <person name="Ito T."/>
            <person name="Ito Y."/>
            <person name="Ito Y."/>
            <person name="Iwabuchi A."/>
            <person name="Kamiya K."/>
            <person name="Karasawa W."/>
            <person name="Kurita K."/>
            <person name="Katagiri S."/>
            <person name="Kikuta A."/>
            <person name="Kobayashi H."/>
            <person name="Kobayashi N."/>
            <person name="Machita K."/>
            <person name="Maehara T."/>
            <person name="Masukawa M."/>
            <person name="Mizubayashi T."/>
            <person name="Mukai Y."/>
            <person name="Nagasaki H."/>
            <person name="Nagata Y."/>
            <person name="Naito S."/>
            <person name="Nakashima M."/>
            <person name="Nakama Y."/>
            <person name="Nakamichi Y."/>
            <person name="Nakamura M."/>
            <person name="Meguro A."/>
            <person name="Negishi M."/>
            <person name="Ohta I."/>
            <person name="Ohta T."/>
            <person name="Okamoto M."/>
            <person name="Ono N."/>
            <person name="Saji S."/>
            <person name="Sakaguchi M."/>
            <person name="Sakai K."/>
            <person name="Shibata M."/>
            <person name="Shimokawa T."/>
            <person name="Song J."/>
            <person name="Takazaki Y."/>
            <person name="Terasawa K."/>
            <person name="Tsugane M."/>
            <person name="Tsuji K."/>
            <person name="Ueda S."/>
            <person name="Waki K."/>
            <person name="Yamagata H."/>
            <person name="Yamamoto M."/>
            <person name="Yamamoto S."/>
            <person name="Yamane H."/>
            <person name="Yoshiki S."/>
            <person name="Yoshihara R."/>
            <person name="Yukawa K."/>
            <person name="Zhong H."/>
            <person name="Yano M."/>
            <person name="Yuan Q."/>
            <person name="Ouyang S."/>
            <person name="Liu J."/>
            <person name="Jones K.M."/>
            <person name="Gansberger K."/>
            <person name="Moffat K."/>
            <person name="Hill J."/>
            <person name="Bera J."/>
            <person name="Fadrosh D."/>
            <person name="Jin S."/>
            <person name="Johri S."/>
            <person name="Kim M."/>
            <person name="Overton L."/>
            <person name="Reardon M."/>
            <person name="Tsitrin T."/>
            <person name="Vuong H."/>
            <person name="Weaver B."/>
            <person name="Ciecko A."/>
            <person name="Tallon L."/>
            <person name="Jackson J."/>
            <person name="Pai G."/>
            <person name="Aken S.V."/>
            <person name="Utterback T."/>
            <person name="Reidmuller S."/>
            <person name="Feldblyum T."/>
            <person name="Hsiao J."/>
            <person name="Zismann V."/>
            <person name="Iobst S."/>
            <person name="de Vazeille A.R."/>
            <person name="Buell C.R."/>
            <person name="Ying K."/>
            <person name="Li Y."/>
            <person name="Lu T."/>
            <person name="Huang Y."/>
            <person name="Zhao Q."/>
            <person name="Feng Q."/>
            <person name="Zhang L."/>
            <person name="Zhu J."/>
            <person name="Weng Q."/>
            <person name="Mu J."/>
            <person name="Lu Y."/>
            <person name="Fan D."/>
            <person name="Liu Y."/>
            <person name="Guan J."/>
            <person name="Zhang Y."/>
            <person name="Yu S."/>
            <person name="Liu X."/>
            <person name="Zhang Y."/>
            <person name="Hong G."/>
            <person name="Han B."/>
            <person name="Choisne N."/>
            <person name="Demange N."/>
            <person name="Orjeda G."/>
            <person name="Samain S."/>
            <person name="Cattolico L."/>
            <person name="Pelletier E."/>
            <person name="Couloux A."/>
            <person name="Segurens B."/>
            <person name="Wincker P."/>
            <person name="D'Hont A."/>
            <person name="Scarpelli C."/>
            <person name="Weissenbach J."/>
            <person name="Salanoubat M."/>
            <person name="Quetier F."/>
            <person name="Yu Y."/>
            <person name="Kim H.R."/>
            <person name="Rambo T."/>
            <person name="Currie J."/>
            <person name="Collura K."/>
            <person name="Luo M."/>
            <person name="Yang T."/>
            <person name="Ammiraju J.S.S."/>
            <person name="Engler F."/>
            <person name="Soderlund C."/>
            <person name="Wing R.A."/>
            <person name="Palmer L.E."/>
            <person name="de la Bastide M."/>
            <person name="Spiegel L."/>
            <person name="Nascimento L."/>
            <person name="Zutavern T."/>
            <person name="O'Shaughnessy A."/>
            <person name="Dike S."/>
            <person name="Dedhia N."/>
            <person name="Preston R."/>
            <person name="Balija V."/>
            <person name="McCombie W.R."/>
            <person name="Chow T."/>
            <person name="Chen H."/>
            <person name="Chung M."/>
            <person name="Chen C."/>
            <person name="Shaw J."/>
            <person name="Wu H."/>
            <person name="Hsiao K."/>
            <person name="Chao Y."/>
            <person name="Chu M."/>
            <person name="Cheng C."/>
            <person name="Hour A."/>
            <person name="Lee P."/>
            <person name="Lin S."/>
            <person name="Lin Y."/>
            <person name="Liou J."/>
            <person name="Liu S."/>
            <person name="Hsing Y."/>
            <person name="Raghuvanshi S."/>
            <person name="Mohanty A."/>
            <person name="Bharti A.K."/>
            <person name="Gaur A."/>
            <person name="Gupta V."/>
            <person name="Kumar D."/>
            <person name="Ravi V."/>
            <person name="Vij S."/>
            <person name="Kapur A."/>
            <person name="Khurana P."/>
            <person name="Khurana P."/>
            <person name="Khurana J.P."/>
            <person name="Tyagi A.K."/>
            <person name="Gaikwad K."/>
            <person name="Singh A."/>
            <person name="Dalal V."/>
            <person name="Srivastava S."/>
            <person name="Dixit A."/>
            <person name="Pal A.K."/>
            <person name="Ghazi I.A."/>
            <person name="Yadav M."/>
            <person name="Pandit A."/>
            <person name="Bhargava A."/>
            <person name="Sureshbabu K."/>
            <person name="Batra K."/>
            <person name="Sharma T.R."/>
            <person name="Mohapatra T."/>
            <person name="Singh N.K."/>
            <person name="Messing J."/>
            <person name="Nelson A.B."/>
            <person name="Fuks G."/>
            <person name="Kavchok S."/>
            <person name="Keizer G."/>
            <person name="Linton E."/>
            <person name="Llaca V."/>
            <person name="Song R."/>
            <person name="Tanyolac B."/>
            <person name="Young S."/>
            <person name="Ho-Il K."/>
            <person name="Hahn J.H."/>
            <person name="Sangsakoo G."/>
            <person name="Vanavichit A."/>
            <person name="de Mattos Luiz.A.T."/>
            <person name="Zimmer P.D."/>
            <person name="Malone G."/>
            <person name="Dellagostin O."/>
            <person name="de Oliveira A.C."/>
            <person name="Bevan M."/>
            <person name="Bancroft I."/>
            <person name="Minx P."/>
            <person name="Cordum H."/>
            <person name="Wilson R."/>
            <person name="Cheng Z."/>
            <person name="Jin W."/>
            <person name="Jiang J."/>
            <person name="Leong S.A."/>
            <person name="Iwama H."/>
            <person name="Gojobori T."/>
            <person name="Itoh T."/>
            <person name="Niimura Y."/>
            <person name="Fujii Y."/>
            <person name="Habara T."/>
            <person name="Sakai H."/>
            <person name="Sato Y."/>
            <person name="Wilson G."/>
            <person name="Kumar K."/>
            <person name="McCouch S."/>
            <person name="Juretic N."/>
            <person name="Hoen D."/>
            <person name="Wright S."/>
            <person name="Bruskiewich R."/>
            <person name="Bureau T."/>
            <person name="Miyao A."/>
            <person name="Hirochika H."/>
            <person name="Nishikawa T."/>
            <person name="Kadowaki K."/>
            <person name="Sugiura M."/>
            <person name="Burr B."/>
            <person name="Sasaki T."/>
        </authorList>
    </citation>
    <scope>NUCLEOTIDE SEQUENCE [LARGE SCALE GENOMIC DNA]</scope>
    <source>
        <strain evidence="2">cv. Nipponbare</strain>
    </source>
</reference>
<dbReference type="PaxDb" id="39947-A0A0P0VBE9"/>
<keyword evidence="2" id="KW-1185">Reference proteome</keyword>
<dbReference type="Proteomes" id="UP000059680">
    <property type="component" value="Chromosome 1"/>
</dbReference>
<organism evidence="1 2">
    <name type="scientific">Oryza sativa subsp. japonica</name>
    <name type="common">Rice</name>
    <dbReference type="NCBI Taxonomy" id="39947"/>
    <lineage>
        <taxon>Eukaryota</taxon>
        <taxon>Viridiplantae</taxon>
        <taxon>Streptophyta</taxon>
        <taxon>Embryophyta</taxon>
        <taxon>Tracheophyta</taxon>
        <taxon>Spermatophyta</taxon>
        <taxon>Magnoliopsida</taxon>
        <taxon>Liliopsida</taxon>
        <taxon>Poales</taxon>
        <taxon>Poaceae</taxon>
        <taxon>BOP clade</taxon>
        <taxon>Oryzoideae</taxon>
        <taxon>Oryzeae</taxon>
        <taxon>Oryzinae</taxon>
        <taxon>Oryza</taxon>
        <taxon>Oryza sativa</taxon>
    </lineage>
</organism>
<sequence length="85" mass="9251">MVVMIGRMEEEDYRTGKLPWIELVEVDLGDDGDGDGEAGAAAAEVVHHQLLVRRVEPEPRRQLQVLTAAHLSPPSPVIVRSPASS</sequence>
<proteinExistence type="predicted"/>
<evidence type="ECO:0000313" key="1">
    <source>
        <dbReference type="EMBL" id="BAS75587.1"/>
    </source>
</evidence>
<accession>A0A0P0VBE9</accession>
<feature type="non-terminal residue" evidence="1">
    <location>
        <position position="85"/>
    </location>
</feature>
<name>A0A0P0VBE9_ORYSJ</name>
<reference evidence="1 2" key="3">
    <citation type="journal article" date="2013" name="Rice">
        <title>Improvement of the Oryza sativa Nipponbare reference genome using next generation sequence and optical map data.</title>
        <authorList>
            <person name="Kawahara Y."/>
            <person name="de la Bastide M."/>
            <person name="Hamilton J.P."/>
            <person name="Kanamori H."/>
            <person name="McCombie W.R."/>
            <person name="Ouyang S."/>
            <person name="Schwartz D.C."/>
            <person name="Tanaka T."/>
            <person name="Wu J."/>
            <person name="Zhou S."/>
            <person name="Childs K.L."/>
            <person name="Davidson R.M."/>
            <person name="Lin H."/>
            <person name="Quesada-Ocampo L."/>
            <person name="Vaillancourt B."/>
            <person name="Sakai H."/>
            <person name="Lee S.S."/>
            <person name="Kim J."/>
            <person name="Numa H."/>
            <person name="Itoh T."/>
            <person name="Buell C.R."/>
            <person name="Matsumoto T."/>
        </authorList>
    </citation>
    <scope>NUCLEOTIDE SEQUENCE [LARGE SCALE GENOMIC DNA]</scope>
    <source>
        <strain evidence="2">cv. Nipponbare</strain>
    </source>
</reference>
<dbReference type="InParanoid" id="A0A0P0VBE9"/>
<reference evidence="1 2" key="2">
    <citation type="journal article" date="2013" name="Plant Cell Physiol.">
        <title>Rice Annotation Project Database (RAP-DB): an integrative and interactive database for rice genomics.</title>
        <authorList>
            <person name="Sakai H."/>
            <person name="Lee S.S."/>
            <person name="Tanaka T."/>
            <person name="Numa H."/>
            <person name="Kim J."/>
            <person name="Kawahara Y."/>
            <person name="Wakimoto H."/>
            <person name="Yang C.C."/>
            <person name="Iwamoto M."/>
            <person name="Abe T."/>
            <person name="Yamada Y."/>
            <person name="Muto A."/>
            <person name="Inokuchi H."/>
            <person name="Ikemura T."/>
            <person name="Matsumoto T."/>
            <person name="Sasaki T."/>
            <person name="Itoh T."/>
        </authorList>
    </citation>
    <scope>NUCLEOTIDE SEQUENCE [LARGE SCALE GENOMIC DNA]</scope>
    <source>
        <strain evidence="2">cv. Nipponbare</strain>
    </source>
</reference>
<dbReference type="AlphaFoldDB" id="A0A0P0VBE9"/>